<comment type="caution">
    <text evidence="3">The sequence shown here is derived from an EMBL/GenBank/DDBJ whole genome shotgun (WGS) entry which is preliminary data.</text>
</comment>
<feature type="chain" id="PRO_5037530991" evidence="2">
    <location>
        <begin position="24"/>
        <end position="100"/>
    </location>
</feature>
<gene>
    <name evidence="3" type="ORF">BDA96_04G033300</name>
</gene>
<proteinExistence type="predicted"/>
<dbReference type="AlphaFoldDB" id="A0A921R061"/>
<reference evidence="3" key="2">
    <citation type="submission" date="2020-10" db="EMBL/GenBank/DDBJ databases">
        <authorList>
            <person name="Cooper E.A."/>
            <person name="Brenton Z.W."/>
            <person name="Flinn B.S."/>
            <person name="Jenkins J."/>
            <person name="Shu S."/>
            <person name="Flowers D."/>
            <person name="Luo F."/>
            <person name="Wang Y."/>
            <person name="Xia P."/>
            <person name="Barry K."/>
            <person name="Daum C."/>
            <person name="Lipzen A."/>
            <person name="Yoshinaga Y."/>
            <person name="Schmutz J."/>
            <person name="Saski C."/>
            <person name="Vermerris W."/>
            <person name="Kresovich S."/>
        </authorList>
    </citation>
    <scope>NUCLEOTIDE SEQUENCE</scope>
</reference>
<feature type="region of interest" description="Disordered" evidence="1">
    <location>
        <begin position="45"/>
        <end position="70"/>
    </location>
</feature>
<evidence type="ECO:0000256" key="1">
    <source>
        <dbReference type="SAM" id="MobiDB-lite"/>
    </source>
</evidence>
<organism evidence="3 4">
    <name type="scientific">Sorghum bicolor</name>
    <name type="common">Sorghum</name>
    <name type="synonym">Sorghum vulgare</name>
    <dbReference type="NCBI Taxonomy" id="4558"/>
    <lineage>
        <taxon>Eukaryota</taxon>
        <taxon>Viridiplantae</taxon>
        <taxon>Streptophyta</taxon>
        <taxon>Embryophyta</taxon>
        <taxon>Tracheophyta</taxon>
        <taxon>Spermatophyta</taxon>
        <taxon>Magnoliopsida</taxon>
        <taxon>Liliopsida</taxon>
        <taxon>Poales</taxon>
        <taxon>Poaceae</taxon>
        <taxon>PACMAD clade</taxon>
        <taxon>Panicoideae</taxon>
        <taxon>Andropogonodae</taxon>
        <taxon>Andropogoneae</taxon>
        <taxon>Sorghinae</taxon>
        <taxon>Sorghum</taxon>
    </lineage>
</organism>
<keyword evidence="2" id="KW-0732">Signal</keyword>
<sequence>MSSGRGHICAMTIIFALLFGCLALPVTGRSVSKLLGAKDTVGPATNTISGNINDSTVNSTTTSGDAKVGSSKLLQDAKRMSGPLPRLQPYLLEQHGAGNS</sequence>
<feature type="compositionally biased region" description="Polar residues" evidence="1">
    <location>
        <begin position="45"/>
        <end position="64"/>
    </location>
</feature>
<reference evidence="3" key="1">
    <citation type="journal article" date="2019" name="BMC Genomics">
        <title>A new reference genome for Sorghum bicolor reveals high levels of sequence similarity between sweet and grain genotypes: implications for the genetics of sugar metabolism.</title>
        <authorList>
            <person name="Cooper E.A."/>
            <person name="Brenton Z.W."/>
            <person name="Flinn B.S."/>
            <person name="Jenkins J."/>
            <person name="Shu S."/>
            <person name="Flowers D."/>
            <person name="Luo F."/>
            <person name="Wang Y."/>
            <person name="Xia P."/>
            <person name="Barry K."/>
            <person name="Daum C."/>
            <person name="Lipzen A."/>
            <person name="Yoshinaga Y."/>
            <person name="Schmutz J."/>
            <person name="Saski C."/>
            <person name="Vermerris W."/>
            <person name="Kresovich S."/>
        </authorList>
    </citation>
    <scope>NUCLEOTIDE SEQUENCE</scope>
</reference>
<dbReference type="Proteomes" id="UP000807115">
    <property type="component" value="Chromosome 4"/>
</dbReference>
<dbReference type="EMBL" id="CM027683">
    <property type="protein sequence ID" value="KAG0531563.1"/>
    <property type="molecule type" value="Genomic_DNA"/>
</dbReference>
<feature type="signal peptide" evidence="2">
    <location>
        <begin position="1"/>
        <end position="23"/>
    </location>
</feature>
<evidence type="ECO:0000313" key="4">
    <source>
        <dbReference type="Proteomes" id="UP000807115"/>
    </source>
</evidence>
<evidence type="ECO:0000313" key="3">
    <source>
        <dbReference type="EMBL" id="KAG0531563.1"/>
    </source>
</evidence>
<accession>A0A921R061</accession>
<protein>
    <submittedName>
        <fullName evidence="3">Uncharacterized protein</fullName>
    </submittedName>
</protein>
<dbReference type="PROSITE" id="PS51257">
    <property type="entry name" value="PROKAR_LIPOPROTEIN"/>
    <property type="match status" value="1"/>
</dbReference>
<evidence type="ECO:0000256" key="2">
    <source>
        <dbReference type="SAM" id="SignalP"/>
    </source>
</evidence>
<name>A0A921R061_SORBI</name>